<dbReference type="InterPro" id="IPR010065">
    <property type="entry name" value="AA_ABC_transptr_permease_3TM"/>
</dbReference>
<evidence type="ECO:0000256" key="3">
    <source>
        <dbReference type="ARBA" id="ARBA00010072"/>
    </source>
</evidence>
<dbReference type="PANTHER" id="PTHR30614:SF20">
    <property type="entry name" value="GLUTAMINE TRANSPORT SYSTEM PERMEASE PROTEIN GLNP"/>
    <property type="match status" value="1"/>
</dbReference>
<comment type="caution">
    <text evidence="11">The sequence shown here is derived from an EMBL/GenBank/DDBJ whole genome shotgun (WGS) entry which is preliminary data.</text>
</comment>
<evidence type="ECO:0000313" key="12">
    <source>
        <dbReference type="Proteomes" id="UP000241426"/>
    </source>
</evidence>
<evidence type="ECO:0000256" key="1">
    <source>
        <dbReference type="ARBA" id="ARBA00003159"/>
    </source>
</evidence>
<evidence type="ECO:0000313" key="11">
    <source>
        <dbReference type="EMBL" id="PSU99898.1"/>
    </source>
</evidence>
<name>A0A0B7JG73_9GAMM</name>
<keyword evidence="9 10" id="KW-0472">Membrane</keyword>
<accession>A0A2T3KK60</accession>
<dbReference type="CDD" id="cd06261">
    <property type="entry name" value="TM_PBP2"/>
    <property type="match status" value="1"/>
</dbReference>
<dbReference type="GO" id="GO:0043190">
    <property type="term" value="C:ATP-binding cassette (ABC) transporter complex"/>
    <property type="evidence" value="ECO:0007669"/>
    <property type="project" value="InterPro"/>
</dbReference>
<comment type="similarity">
    <text evidence="3">Belongs to the binding-protein-dependent transport system permease family. HisMQ subfamily.</text>
</comment>
<keyword evidence="8 10" id="KW-1133">Transmembrane helix</keyword>
<dbReference type="NCBIfam" id="TIGR01726">
    <property type="entry name" value="HEQRo_perm_3TM"/>
    <property type="match status" value="1"/>
</dbReference>
<dbReference type="RefSeq" id="WP_036790481.1">
    <property type="nucleotide sequence ID" value="NZ_LN794353.1"/>
</dbReference>
<sequence>MTVAKTSCNNTPQAGSPPPAGRRFNFKLNKLDVTLLIIIGCFIGWLAYRSSIGIHYHWHWHQALKLVFTSGHDGGLPYFIKGIISTIRVSIWGMIFAAIFGLLLALAHRSSFKIIKLISSSYIQLVRNIPPLVFVFIFYFFISNQLIPLLGLSNLFRHYNGQENILQIVLFGHNNLWENLFSGVLCVGLIAAAYIAEIIRSGIDTISKGQWEAADSLGLSTYSRFRFVIFPQAFAAIVPTLAGQFISIVKDSSIISLISIQEMTFTGSEIANSSGFIFEIWLIVGAVYFILCFSLSLLFRKLEKYSSRYLQQR</sequence>
<feature type="transmembrane region" description="Helical" evidence="10">
    <location>
        <begin position="128"/>
        <end position="147"/>
    </location>
</feature>
<keyword evidence="5" id="KW-1003">Cell membrane</keyword>
<dbReference type="InterPro" id="IPR043429">
    <property type="entry name" value="ArtM/GltK/GlnP/TcyL/YhdX-like"/>
</dbReference>
<keyword evidence="6 10" id="KW-0812">Transmembrane</keyword>
<organism evidence="11 12">
    <name type="scientific">Photobacterium kishitanii</name>
    <dbReference type="NCBI Taxonomy" id="318456"/>
    <lineage>
        <taxon>Bacteria</taxon>
        <taxon>Pseudomonadati</taxon>
        <taxon>Pseudomonadota</taxon>
        <taxon>Gammaproteobacteria</taxon>
        <taxon>Vibrionales</taxon>
        <taxon>Vibrionaceae</taxon>
        <taxon>Photobacterium</taxon>
    </lineage>
</organism>
<dbReference type="Proteomes" id="UP000241426">
    <property type="component" value="Unassembled WGS sequence"/>
</dbReference>
<dbReference type="eggNOG" id="COG0765">
    <property type="taxonomic scope" value="Bacteria"/>
</dbReference>
<dbReference type="AlphaFoldDB" id="A0A0B7JG73"/>
<dbReference type="GO" id="GO:0006865">
    <property type="term" value="P:amino acid transport"/>
    <property type="evidence" value="ECO:0007669"/>
    <property type="project" value="UniProtKB-KW"/>
</dbReference>
<dbReference type="PANTHER" id="PTHR30614">
    <property type="entry name" value="MEMBRANE COMPONENT OF AMINO ACID ABC TRANSPORTER"/>
    <property type="match status" value="1"/>
</dbReference>
<gene>
    <name evidence="11" type="ORF">C9J27_06520</name>
</gene>
<dbReference type="GeneID" id="29945876"/>
<evidence type="ECO:0000256" key="7">
    <source>
        <dbReference type="ARBA" id="ARBA00022970"/>
    </source>
</evidence>
<comment type="function">
    <text evidence="1">Part of the binding-protein-dependent transport system for glutamine; probably responsible for the translocation of the substrate across the membrane.</text>
</comment>
<feature type="transmembrane region" description="Helical" evidence="10">
    <location>
        <begin position="78"/>
        <end position="107"/>
    </location>
</feature>
<dbReference type="InterPro" id="IPR000515">
    <property type="entry name" value="MetI-like"/>
</dbReference>
<feature type="transmembrane region" description="Helical" evidence="10">
    <location>
        <begin position="227"/>
        <end position="249"/>
    </location>
</feature>
<dbReference type="SUPFAM" id="SSF161098">
    <property type="entry name" value="MetI-like"/>
    <property type="match status" value="1"/>
</dbReference>
<protein>
    <submittedName>
        <fullName evidence="11">Amino acid ABC transporter permease</fullName>
    </submittedName>
</protein>
<reference evidence="11 12" key="1">
    <citation type="submission" date="2018-01" db="EMBL/GenBank/DDBJ databases">
        <title>Whole genome sequencing of Histamine producing bacteria.</title>
        <authorList>
            <person name="Butler K."/>
        </authorList>
    </citation>
    <scope>NUCLEOTIDE SEQUENCE [LARGE SCALE GENOMIC DNA]</scope>
    <source>
        <strain evidence="11 12">FS-7.2</strain>
    </source>
</reference>
<dbReference type="Gene3D" id="1.10.3720.10">
    <property type="entry name" value="MetI-like"/>
    <property type="match status" value="1"/>
</dbReference>
<feature type="transmembrane region" description="Helical" evidence="10">
    <location>
        <begin position="280"/>
        <end position="299"/>
    </location>
</feature>
<evidence type="ECO:0000256" key="8">
    <source>
        <dbReference type="ARBA" id="ARBA00022989"/>
    </source>
</evidence>
<proteinExistence type="inferred from homology"/>
<dbReference type="Pfam" id="PF00528">
    <property type="entry name" value="BPD_transp_1"/>
    <property type="match status" value="1"/>
</dbReference>
<keyword evidence="7" id="KW-0029">Amino-acid transport</keyword>
<keyword evidence="4 10" id="KW-0813">Transport</keyword>
<evidence type="ECO:0000256" key="5">
    <source>
        <dbReference type="ARBA" id="ARBA00022475"/>
    </source>
</evidence>
<evidence type="ECO:0000256" key="10">
    <source>
        <dbReference type="RuleBase" id="RU363032"/>
    </source>
</evidence>
<evidence type="ECO:0000256" key="9">
    <source>
        <dbReference type="ARBA" id="ARBA00023136"/>
    </source>
</evidence>
<dbReference type="InterPro" id="IPR035906">
    <property type="entry name" value="MetI-like_sf"/>
</dbReference>
<evidence type="ECO:0000256" key="2">
    <source>
        <dbReference type="ARBA" id="ARBA00004429"/>
    </source>
</evidence>
<comment type="subcellular location">
    <subcellularLocation>
        <location evidence="2">Cell inner membrane</location>
        <topology evidence="2">Multi-pass membrane protein</topology>
    </subcellularLocation>
    <subcellularLocation>
        <location evidence="10">Cell membrane</location>
        <topology evidence="10">Multi-pass membrane protein</topology>
    </subcellularLocation>
</comment>
<dbReference type="EMBL" id="PYNF01000004">
    <property type="protein sequence ID" value="PSU99898.1"/>
    <property type="molecule type" value="Genomic_DNA"/>
</dbReference>
<dbReference type="GO" id="GO:0022857">
    <property type="term" value="F:transmembrane transporter activity"/>
    <property type="evidence" value="ECO:0007669"/>
    <property type="project" value="InterPro"/>
</dbReference>
<feature type="transmembrane region" description="Helical" evidence="10">
    <location>
        <begin position="180"/>
        <end position="199"/>
    </location>
</feature>
<accession>A0A0B7JG73</accession>
<feature type="transmembrane region" description="Helical" evidence="10">
    <location>
        <begin position="33"/>
        <end position="58"/>
    </location>
</feature>
<evidence type="ECO:0000256" key="6">
    <source>
        <dbReference type="ARBA" id="ARBA00022692"/>
    </source>
</evidence>
<dbReference type="PROSITE" id="PS50928">
    <property type="entry name" value="ABC_TM1"/>
    <property type="match status" value="1"/>
</dbReference>
<evidence type="ECO:0000256" key="4">
    <source>
        <dbReference type="ARBA" id="ARBA00022448"/>
    </source>
</evidence>